<evidence type="ECO:0000313" key="3">
    <source>
        <dbReference type="WBParaSite" id="PEQ_0000897801-mRNA-1"/>
    </source>
</evidence>
<reference evidence="3" key="1">
    <citation type="submission" date="2022-11" db="UniProtKB">
        <authorList>
            <consortium name="WormBaseParasite"/>
        </authorList>
    </citation>
    <scope>IDENTIFICATION</scope>
</reference>
<feature type="compositionally biased region" description="Basic residues" evidence="1">
    <location>
        <begin position="36"/>
        <end position="47"/>
    </location>
</feature>
<name>A0A914RRP2_PAREQ</name>
<accession>A0A914RRP2</accession>
<evidence type="ECO:0000313" key="2">
    <source>
        <dbReference type="Proteomes" id="UP000887564"/>
    </source>
</evidence>
<protein>
    <submittedName>
        <fullName evidence="3">Uncharacterized protein</fullName>
    </submittedName>
</protein>
<sequence>MSSHLGDVCWPVRQLYLWQHQGQVPRMACSLPERRRTTHCVHRRRSRTHPDPSRASAASSSHHENLPSHGVPSNDYTTSDLDQHPNRVINRSTVDSSI</sequence>
<dbReference type="AlphaFoldDB" id="A0A914RRP2"/>
<dbReference type="Proteomes" id="UP000887564">
    <property type="component" value="Unplaced"/>
</dbReference>
<organism evidence="2 3">
    <name type="scientific">Parascaris equorum</name>
    <name type="common">Equine roundworm</name>
    <dbReference type="NCBI Taxonomy" id="6256"/>
    <lineage>
        <taxon>Eukaryota</taxon>
        <taxon>Metazoa</taxon>
        <taxon>Ecdysozoa</taxon>
        <taxon>Nematoda</taxon>
        <taxon>Chromadorea</taxon>
        <taxon>Rhabditida</taxon>
        <taxon>Spirurina</taxon>
        <taxon>Ascaridomorpha</taxon>
        <taxon>Ascaridoidea</taxon>
        <taxon>Ascarididae</taxon>
        <taxon>Parascaris</taxon>
    </lineage>
</organism>
<keyword evidence="2" id="KW-1185">Reference proteome</keyword>
<feature type="region of interest" description="Disordered" evidence="1">
    <location>
        <begin position="32"/>
        <end position="98"/>
    </location>
</feature>
<proteinExistence type="predicted"/>
<dbReference type="WBParaSite" id="PEQ_0000897801-mRNA-1">
    <property type="protein sequence ID" value="PEQ_0000897801-mRNA-1"/>
    <property type="gene ID" value="PEQ_0000897801"/>
</dbReference>
<evidence type="ECO:0000256" key="1">
    <source>
        <dbReference type="SAM" id="MobiDB-lite"/>
    </source>
</evidence>
<feature type="compositionally biased region" description="Polar residues" evidence="1">
    <location>
        <begin position="89"/>
        <end position="98"/>
    </location>
</feature>